<gene>
    <name evidence="3" type="ORF">ENV14_07490</name>
</gene>
<dbReference type="NCBIfam" id="NF004862">
    <property type="entry name" value="PRK06222.1"/>
    <property type="match status" value="1"/>
</dbReference>
<dbReference type="PROSITE" id="PS00197">
    <property type="entry name" value="2FE2S_FER_1"/>
    <property type="match status" value="1"/>
</dbReference>
<comment type="cofactor">
    <cofactor evidence="1">
        <name>[2Fe-2S] cluster</name>
        <dbReference type="ChEBI" id="CHEBI:190135"/>
    </cofactor>
    <text evidence="1">Binds 1 [2Fe-2S] cluster per subunit.</text>
</comment>
<dbReference type="GO" id="GO:0050660">
    <property type="term" value="F:flavin adenine dinucleotide binding"/>
    <property type="evidence" value="ECO:0007669"/>
    <property type="project" value="InterPro"/>
</dbReference>
<dbReference type="PIRSF" id="PIRSF006816">
    <property type="entry name" value="Cyc3_hyd_g"/>
    <property type="match status" value="1"/>
</dbReference>
<dbReference type="GO" id="GO:0006221">
    <property type="term" value="P:pyrimidine nucleotide biosynthetic process"/>
    <property type="evidence" value="ECO:0007669"/>
    <property type="project" value="InterPro"/>
</dbReference>
<dbReference type="InterPro" id="IPR006058">
    <property type="entry name" value="2Fe2S_fd_BS"/>
</dbReference>
<dbReference type="InterPro" id="IPR050353">
    <property type="entry name" value="PyrK_electron_transfer"/>
</dbReference>
<feature type="binding site" evidence="1">
    <location>
        <position position="226"/>
    </location>
    <ligand>
        <name>[2Fe-2S] cluster</name>
        <dbReference type="ChEBI" id="CHEBI:190135"/>
    </ligand>
</feature>
<dbReference type="InterPro" id="IPR017927">
    <property type="entry name" value="FAD-bd_FR_type"/>
</dbReference>
<accession>A0A7C4FHW7</accession>
<organism evidence="3">
    <name type="scientific">Ignisphaera aggregans</name>
    <dbReference type="NCBI Taxonomy" id="334771"/>
    <lineage>
        <taxon>Archaea</taxon>
        <taxon>Thermoproteota</taxon>
        <taxon>Thermoprotei</taxon>
        <taxon>Desulfurococcales</taxon>
        <taxon>Desulfurococcaceae</taxon>
        <taxon>Ignisphaera</taxon>
    </lineage>
</organism>
<keyword evidence="1" id="KW-0001">2Fe-2S</keyword>
<dbReference type="EMBL" id="DTFF01000064">
    <property type="protein sequence ID" value="HGI88209.1"/>
    <property type="molecule type" value="Genomic_DNA"/>
</dbReference>
<dbReference type="SUPFAM" id="SSF52343">
    <property type="entry name" value="Ferredoxin reductase-like, C-terminal NADP-linked domain"/>
    <property type="match status" value="1"/>
</dbReference>
<feature type="binding site" evidence="1">
    <location>
        <position position="223"/>
    </location>
    <ligand>
        <name>[2Fe-2S] cluster</name>
        <dbReference type="ChEBI" id="CHEBI:190135"/>
    </ligand>
</feature>
<dbReference type="GO" id="GO:0046872">
    <property type="term" value="F:metal ion binding"/>
    <property type="evidence" value="ECO:0007669"/>
    <property type="project" value="UniProtKB-KW"/>
</dbReference>
<dbReference type="InterPro" id="IPR012165">
    <property type="entry name" value="Cyt_c3_hydrogenase_gsu"/>
</dbReference>
<dbReference type="PANTHER" id="PTHR43513">
    <property type="entry name" value="DIHYDROOROTATE DEHYDROGENASE B (NAD(+)), ELECTRON TRANSFER SUBUNIT"/>
    <property type="match status" value="1"/>
</dbReference>
<dbReference type="InterPro" id="IPR039261">
    <property type="entry name" value="FNR_nucleotide-bd"/>
</dbReference>
<keyword evidence="1" id="KW-0408">Iron</keyword>
<proteinExistence type="predicted"/>
<feature type="binding site" evidence="1">
    <location>
        <position position="218"/>
    </location>
    <ligand>
        <name>[2Fe-2S] cluster</name>
        <dbReference type="ChEBI" id="CHEBI:190135"/>
    </ligand>
</feature>
<dbReference type="Pfam" id="PF10418">
    <property type="entry name" value="DHODB_Fe-S_bind"/>
    <property type="match status" value="1"/>
</dbReference>
<dbReference type="GO" id="GO:0051537">
    <property type="term" value="F:2 iron, 2 sulfur cluster binding"/>
    <property type="evidence" value="ECO:0007669"/>
    <property type="project" value="UniProtKB-KW"/>
</dbReference>
<reference evidence="3" key="1">
    <citation type="journal article" date="2020" name="mSystems">
        <title>Genome- and Community-Level Interaction Insights into Carbon Utilization and Element Cycling Functions of Hydrothermarchaeota in Hydrothermal Sediment.</title>
        <authorList>
            <person name="Zhou Z."/>
            <person name="Liu Y."/>
            <person name="Xu W."/>
            <person name="Pan J."/>
            <person name="Luo Z.H."/>
            <person name="Li M."/>
        </authorList>
    </citation>
    <scope>NUCLEOTIDE SEQUENCE [LARGE SCALE GENOMIC DNA]</scope>
    <source>
        <strain evidence="3">SpSt-732</strain>
    </source>
</reference>
<dbReference type="AlphaFoldDB" id="A0A7C4FHW7"/>
<dbReference type="GO" id="GO:0016491">
    <property type="term" value="F:oxidoreductase activity"/>
    <property type="evidence" value="ECO:0007669"/>
    <property type="project" value="InterPro"/>
</dbReference>
<comment type="caution">
    <text evidence="3">The sequence shown here is derived from an EMBL/GenBank/DDBJ whole genome shotgun (WGS) entry which is preliminary data.</text>
</comment>
<keyword evidence="1" id="KW-0479">Metal-binding</keyword>
<dbReference type="PROSITE" id="PS51384">
    <property type="entry name" value="FAD_FR"/>
    <property type="match status" value="1"/>
</dbReference>
<dbReference type="CDD" id="cd06219">
    <property type="entry name" value="DHOD_e_trans_like1"/>
    <property type="match status" value="1"/>
</dbReference>
<protein>
    <submittedName>
        <fullName evidence="3">Sulfide/dihydroorotate dehydrogenase-like FAD/NAD-binding protein</fullName>
    </submittedName>
</protein>
<sequence length="283" mass="30962">MHHRVLSKRALAPNIKEIDVYAPRIARAAKPGQFVIVMPDEKGERIPLTLVDWSASEGWVRLVFLEIGVTTHKLGLKEAGDPLYHIAGPLGNPTHVDKLGTVIVIGGGVGIPAAYPIARAFKEAGNYVISIIGARTSKLLVYEDRIREVSDEVHVATDDGSKGFKGFTSDVLAKLLENNVAPNLIWMVGPAPMMKSCSIIAKKRGVRAVASLNPIMVCGMGMCGACRVTVGGRTRFACFEGPEFEASEVDWDELLKRLNMYRNEEEEALNRFKRLVISAPAQR</sequence>
<dbReference type="SUPFAM" id="SSF63380">
    <property type="entry name" value="Riboflavin synthase domain-like"/>
    <property type="match status" value="1"/>
</dbReference>
<evidence type="ECO:0000313" key="3">
    <source>
        <dbReference type="EMBL" id="HGI88209.1"/>
    </source>
</evidence>
<keyword evidence="1" id="KW-0411">Iron-sulfur</keyword>
<evidence type="ECO:0000256" key="1">
    <source>
        <dbReference type="PIRSR" id="PIRSR006816-2"/>
    </source>
</evidence>
<feature type="domain" description="FAD-binding FR-type" evidence="2">
    <location>
        <begin position="1"/>
        <end position="96"/>
    </location>
</feature>
<dbReference type="InterPro" id="IPR019480">
    <property type="entry name" value="Dihydroorotate_DH_Fe-S-bd"/>
</dbReference>
<name>A0A7C4FHW7_9CREN</name>
<evidence type="ECO:0000259" key="2">
    <source>
        <dbReference type="PROSITE" id="PS51384"/>
    </source>
</evidence>
<dbReference type="PANTHER" id="PTHR43513:SF3">
    <property type="entry name" value="DIHYDROOROTATE DEHYDROGENASE B (NAD(+)), ELECTRON TRANSFER SUBUNIT-RELATED"/>
    <property type="match status" value="1"/>
</dbReference>
<dbReference type="InterPro" id="IPR017938">
    <property type="entry name" value="Riboflavin_synthase-like_b-brl"/>
</dbReference>
<feature type="binding site" evidence="1">
    <location>
        <position position="238"/>
    </location>
    <ligand>
        <name>[2Fe-2S] cluster</name>
        <dbReference type="ChEBI" id="CHEBI:190135"/>
    </ligand>
</feature>
<dbReference type="Gene3D" id="3.40.50.80">
    <property type="entry name" value="Nucleotide-binding domain of ferredoxin-NADP reductase (FNR) module"/>
    <property type="match status" value="1"/>
</dbReference>
<dbReference type="Gene3D" id="2.40.30.10">
    <property type="entry name" value="Translation factors"/>
    <property type="match status" value="1"/>
</dbReference>